<dbReference type="RefSeq" id="WP_336601276.1">
    <property type="nucleotide sequence ID" value="NZ_JACFYJ010000077.1"/>
</dbReference>
<reference evidence="2 3" key="1">
    <citation type="journal article" date="2022" name="Arch. Microbiol.">
        <title>Paraburkholderia bengalensis sp. nov. isolated from roots of Oryza sativa, IR64.</title>
        <authorList>
            <person name="Nag P."/>
            <person name="Mondal N."/>
            <person name="Sarkar J."/>
            <person name="Das S."/>
        </authorList>
    </citation>
    <scope>NUCLEOTIDE SEQUENCE [LARGE SCALE GENOMIC DNA]</scope>
    <source>
        <strain evidence="2 3">IR64_4_BI</strain>
    </source>
</reference>
<evidence type="ECO:0000313" key="2">
    <source>
        <dbReference type="EMBL" id="MEI6001563.1"/>
    </source>
</evidence>
<organism evidence="2 3">
    <name type="scientific">Paraburkholderia bengalensis</name>
    <dbReference type="NCBI Taxonomy" id="2747562"/>
    <lineage>
        <taxon>Bacteria</taxon>
        <taxon>Pseudomonadati</taxon>
        <taxon>Pseudomonadota</taxon>
        <taxon>Betaproteobacteria</taxon>
        <taxon>Burkholderiales</taxon>
        <taxon>Burkholderiaceae</taxon>
        <taxon>Paraburkholderia</taxon>
    </lineage>
</organism>
<keyword evidence="1" id="KW-1133">Transmembrane helix</keyword>
<sequence length="103" mass="11268">MPTPQGSVAALCTAAGTMFSLGIIFLGYWGLQEAGGWTFADKFVAGFAILGFAFLGLVPWMVTSPVDSESNDTYIRKGRWMFLTGVVLVWMAIVVSVVFERHR</sequence>
<dbReference type="EMBL" id="JACFYJ010000077">
    <property type="protein sequence ID" value="MEI6001563.1"/>
    <property type="molecule type" value="Genomic_DNA"/>
</dbReference>
<comment type="caution">
    <text evidence="2">The sequence shown here is derived from an EMBL/GenBank/DDBJ whole genome shotgun (WGS) entry which is preliminary data.</text>
</comment>
<evidence type="ECO:0000256" key="1">
    <source>
        <dbReference type="SAM" id="Phobius"/>
    </source>
</evidence>
<keyword evidence="1" id="KW-0812">Transmembrane</keyword>
<feature type="transmembrane region" description="Helical" evidence="1">
    <location>
        <begin position="6"/>
        <end position="31"/>
    </location>
</feature>
<gene>
    <name evidence="2" type="ORF">H3V53_31705</name>
</gene>
<accession>A0ABU8J0V9</accession>
<keyword evidence="3" id="KW-1185">Reference proteome</keyword>
<protein>
    <submittedName>
        <fullName evidence="2">Uncharacterized protein</fullName>
    </submittedName>
</protein>
<dbReference type="Proteomes" id="UP001386437">
    <property type="component" value="Unassembled WGS sequence"/>
</dbReference>
<keyword evidence="1" id="KW-0472">Membrane</keyword>
<name>A0ABU8J0V9_9BURK</name>
<evidence type="ECO:0000313" key="3">
    <source>
        <dbReference type="Proteomes" id="UP001386437"/>
    </source>
</evidence>
<feature type="transmembrane region" description="Helical" evidence="1">
    <location>
        <begin position="80"/>
        <end position="99"/>
    </location>
</feature>
<proteinExistence type="predicted"/>
<feature type="transmembrane region" description="Helical" evidence="1">
    <location>
        <begin position="43"/>
        <end position="60"/>
    </location>
</feature>